<dbReference type="EMBL" id="JABZMI010000025">
    <property type="protein sequence ID" value="MBF1163929.1"/>
    <property type="molecule type" value="Genomic_DNA"/>
</dbReference>
<evidence type="ECO:0000313" key="4">
    <source>
        <dbReference type="Proteomes" id="UP000718593"/>
    </source>
</evidence>
<evidence type="ECO:0000256" key="2">
    <source>
        <dbReference type="SAM" id="SignalP"/>
    </source>
</evidence>
<keyword evidence="2" id="KW-0732">Signal</keyword>
<dbReference type="Proteomes" id="UP000718593">
    <property type="component" value="Unassembled WGS sequence"/>
</dbReference>
<sequence length="156" mass="17954">MKLRHFLAAMLLTPLLIAPATAQVSVSIGQPGFYGRIDIGGYPAPALIFPEPMIIRPAPVAYPPIYLRVPPGHAKKWRHYCGRYNACGRPVYFVQDDWYRHEYAPRYQERHGHRGRDRDYRDGYRDGYRAGDRYEERGGRGDRDHGHGHGHGRGRD</sequence>
<organism evidence="3 4">
    <name type="scientific">Dechloromonas agitata</name>
    <dbReference type="NCBI Taxonomy" id="73030"/>
    <lineage>
        <taxon>Bacteria</taxon>
        <taxon>Pseudomonadati</taxon>
        <taxon>Pseudomonadota</taxon>
        <taxon>Betaproteobacteria</taxon>
        <taxon>Rhodocyclales</taxon>
        <taxon>Azonexaceae</taxon>
        <taxon>Dechloromonas</taxon>
    </lineage>
</organism>
<feature type="region of interest" description="Disordered" evidence="1">
    <location>
        <begin position="109"/>
        <end position="156"/>
    </location>
</feature>
<gene>
    <name evidence="3" type="ORF">HXL68_02705</name>
</gene>
<comment type="caution">
    <text evidence="3">The sequence shown here is derived from an EMBL/GenBank/DDBJ whole genome shotgun (WGS) entry which is preliminary data.</text>
</comment>
<feature type="signal peptide" evidence="2">
    <location>
        <begin position="1"/>
        <end position="22"/>
    </location>
</feature>
<feature type="chain" id="PRO_5037389928" evidence="2">
    <location>
        <begin position="23"/>
        <end position="156"/>
    </location>
</feature>
<name>A0A930BQX9_9RHOO</name>
<evidence type="ECO:0000313" key="3">
    <source>
        <dbReference type="EMBL" id="MBF1163929.1"/>
    </source>
</evidence>
<dbReference type="AlphaFoldDB" id="A0A930BQX9"/>
<accession>A0A930BQX9</accession>
<evidence type="ECO:0000256" key="1">
    <source>
        <dbReference type="SAM" id="MobiDB-lite"/>
    </source>
</evidence>
<reference evidence="3" key="1">
    <citation type="submission" date="2020-04" db="EMBL/GenBank/DDBJ databases">
        <title>Deep metagenomics examines the oral microbiome during advanced dental caries in children, revealing novel taxa and co-occurrences with host molecules.</title>
        <authorList>
            <person name="Baker J.L."/>
            <person name="Morton J.T."/>
            <person name="Dinis M."/>
            <person name="Alvarez R."/>
            <person name="Tran N.C."/>
            <person name="Knight R."/>
            <person name="Edlund A."/>
        </authorList>
    </citation>
    <scope>NUCLEOTIDE SEQUENCE</scope>
    <source>
        <strain evidence="3">JCVI_32_bin.24</strain>
    </source>
</reference>
<protein>
    <submittedName>
        <fullName evidence="3">Uncharacterized protein</fullName>
    </submittedName>
</protein>
<proteinExistence type="predicted"/>